<reference evidence="1" key="1">
    <citation type="submission" date="2020-06" db="EMBL/GenBank/DDBJ databases">
        <authorList>
            <consortium name="Plant Systems Biology data submission"/>
        </authorList>
    </citation>
    <scope>NUCLEOTIDE SEQUENCE</scope>
    <source>
        <strain evidence="1">D6</strain>
    </source>
</reference>
<dbReference type="AlphaFoldDB" id="A0A9N8HL31"/>
<name>A0A9N8HL31_9STRA</name>
<keyword evidence="2" id="KW-1185">Reference proteome</keyword>
<sequence>MAHNARNMDTTQLDTPDKVDSYMAGVYYIQSALNADLAAVRRGCTVLVECNGLDWRQKQDFKLIQKVSRQILTVYPFDGVCKHYNTGVAMNIMASIIRQILPKGLRNRYQTGLTFEGGNTLDDLYLVPNRETASRRVLEGFAKALHRHYHFEKTFVL</sequence>
<protein>
    <submittedName>
        <fullName evidence="1">Uncharacterized protein</fullName>
    </submittedName>
</protein>
<accession>A0A9N8HL31</accession>
<dbReference type="EMBL" id="CAICTM010000654">
    <property type="protein sequence ID" value="CAB9514468.1"/>
    <property type="molecule type" value="Genomic_DNA"/>
</dbReference>
<evidence type="ECO:0000313" key="2">
    <source>
        <dbReference type="Proteomes" id="UP001153069"/>
    </source>
</evidence>
<comment type="caution">
    <text evidence="1">The sequence shown here is derived from an EMBL/GenBank/DDBJ whole genome shotgun (WGS) entry which is preliminary data.</text>
</comment>
<evidence type="ECO:0000313" key="1">
    <source>
        <dbReference type="EMBL" id="CAB9514468.1"/>
    </source>
</evidence>
<dbReference type="Proteomes" id="UP001153069">
    <property type="component" value="Unassembled WGS sequence"/>
</dbReference>
<gene>
    <name evidence="1" type="ORF">SEMRO_655_G182230.1</name>
</gene>
<proteinExistence type="predicted"/>
<organism evidence="1 2">
    <name type="scientific">Seminavis robusta</name>
    <dbReference type="NCBI Taxonomy" id="568900"/>
    <lineage>
        <taxon>Eukaryota</taxon>
        <taxon>Sar</taxon>
        <taxon>Stramenopiles</taxon>
        <taxon>Ochrophyta</taxon>
        <taxon>Bacillariophyta</taxon>
        <taxon>Bacillariophyceae</taxon>
        <taxon>Bacillariophycidae</taxon>
        <taxon>Naviculales</taxon>
        <taxon>Naviculaceae</taxon>
        <taxon>Seminavis</taxon>
    </lineage>
</organism>